<keyword evidence="4 10" id="KW-0812">Transmembrane</keyword>
<dbReference type="GO" id="GO:0015031">
    <property type="term" value="P:protein transport"/>
    <property type="evidence" value="ECO:0007669"/>
    <property type="project" value="UniProtKB-KW"/>
</dbReference>
<evidence type="ECO:0000256" key="5">
    <source>
        <dbReference type="ARBA" id="ARBA00022856"/>
    </source>
</evidence>
<dbReference type="Pfam" id="PF03169">
    <property type="entry name" value="OPT"/>
    <property type="match status" value="2"/>
</dbReference>
<keyword evidence="12" id="KW-1185">Reference proteome</keyword>
<comment type="subcellular location">
    <subcellularLocation>
        <location evidence="1">Membrane</location>
        <topology evidence="1">Multi-pass membrane protein</topology>
    </subcellularLocation>
</comment>
<evidence type="ECO:0000256" key="4">
    <source>
        <dbReference type="ARBA" id="ARBA00022692"/>
    </source>
</evidence>
<feature type="region of interest" description="Disordered" evidence="9">
    <location>
        <begin position="1"/>
        <end position="29"/>
    </location>
</feature>
<dbReference type="InterPro" id="IPR004648">
    <property type="entry name" value="Oligpept_transpt"/>
</dbReference>
<evidence type="ECO:0000256" key="2">
    <source>
        <dbReference type="ARBA" id="ARBA00008807"/>
    </source>
</evidence>
<evidence type="ECO:0000313" key="11">
    <source>
        <dbReference type="EMBL" id="RUP42707.1"/>
    </source>
</evidence>
<feature type="transmembrane region" description="Helical" evidence="10">
    <location>
        <begin position="723"/>
        <end position="744"/>
    </location>
</feature>
<keyword evidence="3" id="KW-0813">Transport</keyword>
<keyword evidence="7 10" id="KW-1133">Transmembrane helix</keyword>
<feature type="transmembrane region" description="Helical" evidence="10">
    <location>
        <begin position="309"/>
        <end position="328"/>
    </location>
</feature>
<dbReference type="OrthoDB" id="9986677at2759"/>
<feature type="transmembrane region" description="Helical" evidence="10">
    <location>
        <begin position="646"/>
        <end position="664"/>
    </location>
</feature>
<feature type="transmembrane region" description="Helical" evidence="10">
    <location>
        <begin position="489"/>
        <end position="511"/>
    </location>
</feature>
<feature type="transmembrane region" description="Helical" evidence="10">
    <location>
        <begin position="574"/>
        <end position="596"/>
    </location>
</feature>
<evidence type="ECO:0000256" key="6">
    <source>
        <dbReference type="ARBA" id="ARBA00022927"/>
    </source>
</evidence>
<organism evidence="11 12">
    <name type="scientific">Jimgerdemannia flammicorona</name>
    <dbReference type="NCBI Taxonomy" id="994334"/>
    <lineage>
        <taxon>Eukaryota</taxon>
        <taxon>Fungi</taxon>
        <taxon>Fungi incertae sedis</taxon>
        <taxon>Mucoromycota</taxon>
        <taxon>Mucoromycotina</taxon>
        <taxon>Endogonomycetes</taxon>
        <taxon>Endogonales</taxon>
        <taxon>Endogonaceae</taxon>
        <taxon>Jimgerdemannia</taxon>
    </lineage>
</organism>
<evidence type="ECO:0000313" key="12">
    <source>
        <dbReference type="Proteomes" id="UP000268093"/>
    </source>
</evidence>
<reference evidence="11 12" key="1">
    <citation type="journal article" date="2018" name="New Phytol.">
        <title>Phylogenomics of Endogonaceae and evolution of mycorrhizas within Mucoromycota.</title>
        <authorList>
            <person name="Chang Y."/>
            <person name="Desiro A."/>
            <person name="Na H."/>
            <person name="Sandor L."/>
            <person name="Lipzen A."/>
            <person name="Clum A."/>
            <person name="Barry K."/>
            <person name="Grigoriev I.V."/>
            <person name="Martin F.M."/>
            <person name="Stajich J.E."/>
            <person name="Smith M.E."/>
            <person name="Bonito G."/>
            <person name="Spatafora J.W."/>
        </authorList>
    </citation>
    <scope>NUCLEOTIDE SEQUENCE [LARGE SCALE GENOMIC DNA]</scope>
    <source>
        <strain evidence="11 12">GMNB39</strain>
    </source>
</reference>
<accession>A0A433CW25</accession>
<evidence type="ECO:0000256" key="8">
    <source>
        <dbReference type="ARBA" id="ARBA00023136"/>
    </source>
</evidence>
<evidence type="ECO:0000256" key="7">
    <source>
        <dbReference type="ARBA" id="ARBA00022989"/>
    </source>
</evidence>
<dbReference type="GO" id="GO:0016020">
    <property type="term" value="C:membrane"/>
    <property type="evidence" value="ECO:0007669"/>
    <property type="project" value="UniProtKB-SubCell"/>
</dbReference>
<evidence type="ECO:0000256" key="10">
    <source>
        <dbReference type="SAM" id="Phobius"/>
    </source>
</evidence>
<feature type="compositionally biased region" description="Low complexity" evidence="9">
    <location>
        <begin position="215"/>
        <end position="232"/>
    </location>
</feature>
<evidence type="ECO:0000256" key="3">
    <source>
        <dbReference type="ARBA" id="ARBA00022448"/>
    </source>
</evidence>
<evidence type="ECO:0000256" key="1">
    <source>
        <dbReference type="ARBA" id="ARBA00004141"/>
    </source>
</evidence>
<dbReference type="GO" id="GO:0035673">
    <property type="term" value="F:oligopeptide transmembrane transporter activity"/>
    <property type="evidence" value="ECO:0007669"/>
    <property type="project" value="InterPro"/>
</dbReference>
<keyword evidence="6" id="KW-0653">Protein transport</keyword>
<keyword evidence="8 10" id="KW-0472">Membrane</keyword>
<sequence length="798" mass="88805">MTRRCRSSPSASGCSVPSSPSWVPRSRSSTSSARMVPATQSCLFSSPLGVSVCIDSRPNQFTNFEWNQVGYNNKSFSTILPGKLMARWLPERQFNLFGWRFSFNPGPFNVKEHVIIAVAASTGGTSAYATDILTIQDLFYGQRIGPLGGIMLLITSQSLGYALAGICQKYLVRPAAMVSIPAPLNPLDTVTFPALISLRPSLRSGPVTSSPSHFTTRSTATRAPPASSPNNPTLNKLGAAANGLGMLDFSLDWNAISSMQHFHRFQKIACSSFGPMYTPFWAQMNYFAGKHRLLKLGCVAVVQISNMTIHPFSGIIFQVWILIPILYFNNVCSLYPNSDIWHFVIAAITKPASSIHKPVPWIRTYMTSTPLSASPSPLPVSTIDPRYLPAYFFSLAAYASTITHVGLFYGREIWNRFMASRSEENDDIHTKLMRIYPEVPNWCSNVKIIPPSNYAATIFVVMMSISVALCYLLPIHLPWWALVSFNCKQLMYGVIAILMAIIMILPIGVITAISNNQVGLNVVTELVCGYMLPGRPLANVTFKTYGYMAMYQGLLFVSDLKLGHYMKIPPKIMFLAQVYGTVVGCILNYFVMIMIIDAKRPFLDGTEIDPAGQWTGQSAQIFNTASIIWGLIGPARMFGPGSQYEAIMWSFLVGFVMPVPVYLLHRKFPNFGFDSWNVSIFALGAATFPGPYGNVIISGFIMSVISMHYLYRYKQHWWSKYNYVLSAAFDSATQIQTMILFFAMQSIGVSFQIFPSRRCYDHVFGNKNKQMYSHCTAYLNTSTPANHSGQFPNMVGQR</sequence>
<gene>
    <name evidence="11" type="ORF">BC936DRAFT_138198</name>
</gene>
<feature type="transmembrane region" description="Helical" evidence="10">
    <location>
        <begin position="388"/>
        <end position="409"/>
    </location>
</feature>
<dbReference type="InterPro" id="IPR004813">
    <property type="entry name" value="OPT"/>
</dbReference>
<keyword evidence="5" id="KW-0571">Peptide transport</keyword>
<comment type="similarity">
    <text evidence="2">Belongs to the oligopeptide OPT transporter family.</text>
</comment>
<name>A0A433CW25_9FUNG</name>
<proteinExistence type="inferred from homology"/>
<feature type="region of interest" description="Disordered" evidence="9">
    <location>
        <begin position="205"/>
        <end position="232"/>
    </location>
</feature>
<protein>
    <submittedName>
        <fullName evidence="11">OPT oligopeptide transporter protein-domain-containing protein</fullName>
    </submittedName>
</protein>
<comment type="caution">
    <text evidence="11">The sequence shown here is derived from an EMBL/GenBank/DDBJ whole genome shotgun (WGS) entry which is preliminary data.</text>
</comment>
<feature type="transmembrane region" description="Helical" evidence="10">
    <location>
        <begin position="454"/>
        <end position="477"/>
    </location>
</feature>
<feature type="compositionally biased region" description="Low complexity" evidence="9">
    <location>
        <begin position="7"/>
        <end position="29"/>
    </location>
</feature>
<dbReference type="Proteomes" id="UP000268093">
    <property type="component" value="Unassembled WGS sequence"/>
</dbReference>
<dbReference type="EMBL" id="RBNI01012675">
    <property type="protein sequence ID" value="RUP42707.1"/>
    <property type="molecule type" value="Genomic_DNA"/>
</dbReference>
<dbReference type="AlphaFoldDB" id="A0A433CW25"/>
<dbReference type="NCBIfam" id="TIGR00728">
    <property type="entry name" value="OPT_sfam"/>
    <property type="match status" value="1"/>
</dbReference>
<dbReference type="PANTHER" id="PTHR22601">
    <property type="entry name" value="ISP4 LIKE PROTEIN"/>
    <property type="match status" value="1"/>
</dbReference>
<evidence type="ECO:0000256" key="9">
    <source>
        <dbReference type="SAM" id="MobiDB-lite"/>
    </source>
</evidence>